<dbReference type="AlphaFoldDB" id="A0A9W4TRC2"/>
<evidence type="ECO:0000256" key="1">
    <source>
        <dbReference type="ARBA" id="ARBA00004409"/>
    </source>
</evidence>
<gene>
    <name evidence="13" type="ORF">CANVERA_P1350</name>
</gene>
<keyword evidence="8" id="KW-0175">Coiled coil</keyword>
<dbReference type="PANTHER" id="PTHR19957:SF83">
    <property type="entry name" value="SYNTAXIN-16"/>
    <property type="match status" value="1"/>
</dbReference>
<dbReference type="Proteomes" id="UP001152885">
    <property type="component" value="Unassembled WGS sequence"/>
</dbReference>
<dbReference type="GO" id="GO:0031201">
    <property type="term" value="C:SNARE complex"/>
    <property type="evidence" value="ECO:0007669"/>
    <property type="project" value="TreeGrafter"/>
</dbReference>
<evidence type="ECO:0000256" key="2">
    <source>
        <dbReference type="ARBA" id="ARBA00009063"/>
    </source>
</evidence>
<accession>A0A9W4TRC2</accession>
<evidence type="ECO:0000256" key="8">
    <source>
        <dbReference type="ARBA" id="ARBA00023054"/>
    </source>
</evidence>
<keyword evidence="7" id="KW-0333">Golgi apparatus</keyword>
<feature type="domain" description="T-SNARE coiled-coil homology" evidence="12">
    <location>
        <begin position="231"/>
        <end position="293"/>
    </location>
</feature>
<dbReference type="GO" id="GO:0000149">
    <property type="term" value="F:SNARE binding"/>
    <property type="evidence" value="ECO:0007669"/>
    <property type="project" value="TreeGrafter"/>
</dbReference>
<proteinExistence type="inferred from homology"/>
<evidence type="ECO:0000256" key="11">
    <source>
        <dbReference type="SAM" id="Phobius"/>
    </source>
</evidence>
<evidence type="ECO:0000256" key="3">
    <source>
        <dbReference type="ARBA" id="ARBA00022448"/>
    </source>
</evidence>
<sequence length="365" mass="42699">MFRDRTNLFLSYRRTITRDVIPKTQTKFSDLIDEEENEGLIISNRKNNNNLSETSNGIELKPYIPTIFDISNSLHNLLNLISSDISDLNSIYKQFIIVNNSNDKKNYERKIEDLNYKILKNFENCYVNIKKFEYLNQNHEKLKLNYTVKDVEILLNFKKKYANKIQENLLVFRNLQNSYMKFLKNDEDDEELNQLIESKMKNTETGGGIADDDVEGFSKQLLTQQTITQDDVYLQQREKEINQLAMGILEISTIFKEMETMVIDQGTLLDRVDYNLQNTVVDLKSSDKELIKAQNYQKRTQKCKIIFFLSLCVFALLMLFMLRPSSKTKIIEKPSNDKPNNDIPATEEEAINDKPLNIDPDVIHI</sequence>
<dbReference type="GO" id="GO:0006886">
    <property type="term" value="P:intracellular protein transport"/>
    <property type="evidence" value="ECO:0007669"/>
    <property type="project" value="InterPro"/>
</dbReference>
<dbReference type="InterPro" id="IPR000727">
    <property type="entry name" value="T_SNARE_dom"/>
</dbReference>
<comment type="similarity">
    <text evidence="2">Belongs to the syntaxin family.</text>
</comment>
<evidence type="ECO:0000313" key="14">
    <source>
        <dbReference type="Proteomes" id="UP001152885"/>
    </source>
</evidence>
<keyword evidence="5" id="KW-0653">Protein transport</keyword>
<dbReference type="SUPFAM" id="SSF47661">
    <property type="entry name" value="t-snare proteins"/>
    <property type="match status" value="1"/>
</dbReference>
<dbReference type="PROSITE" id="PS50192">
    <property type="entry name" value="T_SNARE"/>
    <property type="match status" value="1"/>
</dbReference>
<feature type="compositionally biased region" description="Basic and acidic residues" evidence="10">
    <location>
        <begin position="330"/>
        <end position="340"/>
    </location>
</feature>
<reference evidence="13" key="1">
    <citation type="submission" date="2022-12" db="EMBL/GenBank/DDBJ databases">
        <authorList>
            <person name="Brejova B."/>
        </authorList>
    </citation>
    <scope>NUCLEOTIDE SEQUENCE</scope>
</reference>
<feature type="transmembrane region" description="Helical" evidence="11">
    <location>
        <begin position="305"/>
        <end position="322"/>
    </location>
</feature>
<evidence type="ECO:0000256" key="9">
    <source>
        <dbReference type="ARBA" id="ARBA00023136"/>
    </source>
</evidence>
<dbReference type="CDD" id="cd15845">
    <property type="entry name" value="SNARE_syntaxin16"/>
    <property type="match status" value="1"/>
</dbReference>
<evidence type="ECO:0000256" key="5">
    <source>
        <dbReference type="ARBA" id="ARBA00022927"/>
    </source>
</evidence>
<dbReference type="PROSITE" id="PS00914">
    <property type="entry name" value="SYNTAXIN"/>
    <property type="match status" value="1"/>
</dbReference>
<dbReference type="InterPro" id="IPR045242">
    <property type="entry name" value="Syntaxin"/>
</dbReference>
<dbReference type="OrthoDB" id="10251371at2759"/>
<protein>
    <recommendedName>
        <fullName evidence="12">t-SNARE coiled-coil homology domain-containing protein</fullName>
    </recommendedName>
</protein>
<dbReference type="GO" id="GO:0006906">
    <property type="term" value="P:vesicle fusion"/>
    <property type="evidence" value="ECO:0007669"/>
    <property type="project" value="TreeGrafter"/>
</dbReference>
<keyword evidence="3" id="KW-0813">Transport</keyword>
<evidence type="ECO:0000313" key="13">
    <source>
        <dbReference type="EMBL" id="CAI5756832.1"/>
    </source>
</evidence>
<comment type="caution">
    <text evidence="13">The sequence shown here is derived from an EMBL/GenBank/DDBJ whole genome shotgun (WGS) entry which is preliminary data.</text>
</comment>
<name>A0A9W4TRC2_9ASCO</name>
<evidence type="ECO:0000256" key="6">
    <source>
        <dbReference type="ARBA" id="ARBA00022989"/>
    </source>
</evidence>
<dbReference type="InterPro" id="IPR006012">
    <property type="entry name" value="Syntaxin/epimorphin_CS"/>
</dbReference>
<dbReference type="Gene3D" id="1.20.58.70">
    <property type="match status" value="1"/>
</dbReference>
<feature type="region of interest" description="Disordered" evidence="10">
    <location>
        <begin position="330"/>
        <end position="351"/>
    </location>
</feature>
<dbReference type="GO" id="GO:0048278">
    <property type="term" value="P:vesicle docking"/>
    <property type="evidence" value="ECO:0007669"/>
    <property type="project" value="TreeGrafter"/>
</dbReference>
<evidence type="ECO:0000256" key="10">
    <source>
        <dbReference type="SAM" id="MobiDB-lite"/>
    </source>
</evidence>
<dbReference type="PANTHER" id="PTHR19957">
    <property type="entry name" value="SYNTAXIN"/>
    <property type="match status" value="1"/>
</dbReference>
<dbReference type="Pfam" id="PF05739">
    <property type="entry name" value="SNARE"/>
    <property type="match status" value="1"/>
</dbReference>
<evidence type="ECO:0000259" key="12">
    <source>
        <dbReference type="PROSITE" id="PS50192"/>
    </source>
</evidence>
<keyword evidence="6 11" id="KW-1133">Transmembrane helix</keyword>
<dbReference type="EMBL" id="CANTUO010000001">
    <property type="protein sequence ID" value="CAI5756832.1"/>
    <property type="molecule type" value="Genomic_DNA"/>
</dbReference>
<dbReference type="GO" id="GO:0000139">
    <property type="term" value="C:Golgi membrane"/>
    <property type="evidence" value="ECO:0007669"/>
    <property type="project" value="UniProtKB-SubCell"/>
</dbReference>
<dbReference type="SMART" id="SM00397">
    <property type="entry name" value="t_SNARE"/>
    <property type="match status" value="1"/>
</dbReference>
<keyword evidence="14" id="KW-1185">Reference proteome</keyword>
<evidence type="ECO:0000256" key="4">
    <source>
        <dbReference type="ARBA" id="ARBA00022692"/>
    </source>
</evidence>
<organism evidence="13 14">
    <name type="scientific">Candida verbasci</name>
    <dbReference type="NCBI Taxonomy" id="1227364"/>
    <lineage>
        <taxon>Eukaryota</taxon>
        <taxon>Fungi</taxon>
        <taxon>Dikarya</taxon>
        <taxon>Ascomycota</taxon>
        <taxon>Saccharomycotina</taxon>
        <taxon>Pichiomycetes</taxon>
        <taxon>Debaryomycetaceae</taxon>
        <taxon>Candida/Lodderomyces clade</taxon>
        <taxon>Candida</taxon>
    </lineage>
</organism>
<evidence type="ECO:0000256" key="7">
    <source>
        <dbReference type="ARBA" id="ARBA00023034"/>
    </source>
</evidence>
<keyword evidence="4 11" id="KW-0812">Transmembrane</keyword>
<comment type="subcellular location">
    <subcellularLocation>
        <location evidence="1">Golgi apparatus membrane</location>
        <topology evidence="1">Single-pass type IV membrane protein</topology>
    </subcellularLocation>
</comment>
<dbReference type="GO" id="GO:0005484">
    <property type="term" value="F:SNAP receptor activity"/>
    <property type="evidence" value="ECO:0007669"/>
    <property type="project" value="InterPro"/>
</dbReference>
<dbReference type="InterPro" id="IPR010989">
    <property type="entry name" value="SNARE"/>
</dbReference>
<keyword evidence="9 11" id="KW-0472">Membrane</keyword>